<proteinExistence type="predicted"/>
<reference evidence="2" key="1">
    <citation type="journal article" date="2017" name="Proc. Natl. Acad. Sci. U.S.A.">
        <title>Simulation of Deepwater Horizon oil plume reveals substrate specialization within a complex community of hydrocarbon-degraders.</title>
        <authorList>
            <person name="Hu P."/>
            <person name="Dubinsky E.A."/>
            <person name="Probst A.J."/>
            <person name="Wang J."/>
            <person name="Sieber C.M.K."/>
            <person name="Tom L.M."/>
            <person name="Gardinali P."/>
            <person name="Banfield J.F."/>
            <person name="Atlas R.M."/>
            <person name="Andersen G.L."/>
        </authorList>
    </citation>
    <scope>NUCLEOTIDE SEQUENCE [LARGE SCALE GENOMIC DNA]</scope>
</reference>
<protein>
    <recommendedName>
        <fullName evidence="3">Restriction endonuclease type IV Mrr domain-containing protein</fullName>
    </recommendedName>
</protein>
<comment type="caution">
    <text evidence="1">The sequence shown here is derived from an EMBL/GenBank/DDBJ whole genome shotgun (WGS) entry which is preliminary data.</text>
</comment>
<gene>
    <name evidence="1" type="ORF">A9Q93_09780</name>
</gene>
<accession>A0A1Z8ARA3</accession>
<evidence type="ECO:0008006" key="3">
    <source>
        <dbReference type="Google" id="ProtNLM"/>
    </source>
</evidence>
<dbReference type="AlphaFoldDB" id="A0A1Z8ARA3"/>
<sequence length="163" mass="19089">MKIIVKEISKGLDDNNWFKEITNSLQGLDCKKYVEGLINFSQKKQKRKVAKLQNFILKILEEQFVDFQWQTEFKVSEKRDAIDIYGKRENDILIIELDKWRADQVAKKLISRTALLKENNIGFVSLCYAGTPSMNKSECLKYFQYGNIVLTELNNYYAGMIIE</sequence>
<name>A0A1Z8ARA3_9FLAO</name>
<dbReference type="RefSeq" id="WP_303687243.1">
    <property type="nucleotide sequence ID" value="NZ_CAJXYO010000009.1"/>
</dbReference>
<evidence type="ECO:0000313" key="2">
    <source>
        <dbReference type="Proteomes" id="UP000196102"/>
    </source>
</evidence>
<dbReference type="EMBL" id="MAAX01000154">
    <property type="protein sequence ID" value="OUS12882.1"/>
    <property type="molecule type" value="Genomic_DNA"/>
</dbReference>
<dbReference type="Proteomes" id="UP000196102">
    <property type="component" value="Unassembled WGS sequence"/>
</dbReference>
<evidence type="ECO:0000313" key="1">
    <source>
        <dbReference type="EMBL" id="OUS12882.1"/>
    </source>
</evidence>
<organism evidence="1 2">
    <name type="scientific">Nonlabens dokdonensis</name>
    <dbReference type="NCBI Taxonomy" id="328515"/>
    <lineage>
        <taxon>Bacteria</taxon>
        <taxon>Pseudomonadati</taxon>
        <taxon>Bacteroidota</taxon>
        <taxon>Flavobacteriia</taxon>
        <taxon>Flavobacteriales</taxon>
        <taxon>Flavobacteriaceae</taxon>
        <taxon>Nonlabens</taxon>
    </lineage>
</organism>